<dbReference type="CDD" id="cd07920">
    <property type="entry name" value="Pumilio"/>
    <property type="match status" value="1"/>
</dbReference>
<evidence type="ECO:0000256" key="7">
    <source>
        <dbReference type="PROSITE-ProRule" id="PRU00317"/>
    </source>
</evidence>
<dbReference type="GO" id="GO:0003729">
    <property type="term" value="F:mRNA binding"/>
    <property type="evidence" value="ECO:0007669"/>
    <property type="project" value="UniProtKB-ARBA"/>
</dbReference>
<dbReference type="SUPFAM" id="SSF48371">
    <property type="entry name" value="ARM repeat"/>
    <property type="match status" value="1"/>
</dbReference>
<evidence type="ECO:0000256" key="8">
    <source>
        <dbReference type="SAM" id="MobiDB-lite"/>
    </source>
</evidence>
<feature type="compositionally biased region" description="Polar residues" evidence="8">
    <location>
        <begin position="630"/>
        <end position="641"/>
    </location>
</feature>
<feature type="region of interest" description="Disordered" evidence="8">
    <location>
        <begin position="627"/>
        <end position="649"/>
    </location>
</feature>
<feature type="repeat" description="Pumilio" evidence="7">
    <location>
        <begin position="714"/>
        <end position="749"/>
    </location>
</feature>
<feature type="region of interest" description="Disordered" evidence="8">
    <location>
        <begin position="252"/>
        <end position="302"/>
    </location>
</feature>
<keyword evidence="3" id="KW-0677">Repeat</keyword>
<dbReference type="PROSITE" id="PS50303">
    <property type="entry name" value="PUM_HD"/>
    <property type="match status" value="1"/>
</dbReference>
<evidence type="ECO:0000313" key="11">
    <source>
        <dbReference type="Proteomes" id="UP001497516"/>
    </source>
</evidence>
<dbReference type="PANTHER" id="PTHR12537:SF121">
    <property type="entry name" value="PUMILIO HOMOLOG 5"/>
    <property type="match status" value="1"/>
</dbReference>
<evidence type="ECO:0000256" key="3">
    <source>
        <dbReference type="ARBA" id="ARBA00022737"/>
    </source>
</evidence>
<evidence type="ECO:0000256" key="4">
    <source>
        <dbReference type="ARBA" id="ARBA00022845"/>
    </source>
</evidence>
<dbReference type="Proteomes" id="UP001497516">
    <property type="component" value="Chromosome 3"/>
</dbReference>
<dbReference type="EMBL" id="OZ034816">
    <property type="protein sequence ID" value="CAL1373912.1"/>
    <property type="molecule type" value="Genomic_DNA"/>
</dbReference>
<feature type="repeat" description="Pumilio" evidence="7">
    <location>
        <begin position="750"/>
        <end position="785"/>
    </location>
</feature>
<feature type="repeat" description="Pumilio" evidence="7">
    <location>
        <begin position="859"/>
        <end position="894"/>
    </location>
</feature>
<feature type="repeat" description="Pumilio" evidence="7">
    <location>
        <begin position="822"/>
        <end position="858"/>
    </location>
</feature>
<protein>
    <recommendedName>
        <fullName evidence="9">PUM-HD domain-containing protein</fullName>
    </recommendedName>
</protein>
<dbReference type="AlphaFoldDB" id="A0AAV2DKV7"/>
<evidence type="ECO:0000256" key="1">
    <source>
        <dbReference type="ARBA" id="ARBA00004496"/>
    </source>
</evidence>
<dbReference type="InterPro" id="IPR001313">
    <property type="entry name" value="Pumilio_RNA-bd_rpt"/>
</dbReference>
<dbReference type="Gene3D" id="1.25.10.10">
    <property type="entry name" value="Leucine-rich Repeat Variant"/>
    <property type="match status" value="1"/>
</dbReference>
<keyword evidence="4" id="KW-0810">Translation regulation</keyword>
<feature type="compositionally biased region" description="Polar residues" evidence="8">
    <location>
        <begin position="282"/>
        <end position="296"/>
    </location>
</feature>
<evidence type="ECO:0000313" key="10">
    <source>
        <dbReference type="EMBL" id="CAL1373912.1"/>
    </source>
</evidence>
<dbReference type="SMART" id="SM00025">
    <property type="entry name" value="Pumilio"/>
    <property type="match status" value="8"/>
</dbReference>
<reference evidence="10 11" key="1">
    <citation type="submission" date="2024-04" db="EMBL/GenBank/DDBJ databases">
        <authorList>
            <person name="Fracassetti M."/>
        </authorList>
    </citation>
    <scope>NUCLEOTIDE SEQUENCE [LARGE SCALE GENOMIC DNA]</scope>
</reference>
<gene>
    <name evidence="10" type="ORF">LTRI10_LOCUS15814</name>
</gene>
<evidence type="ECO:0000256" key="5">
    <source>
        <dbReference type="ARBA" id="ARBA00022884"/>
    </source>
</evidence>
<comment type="function">
    <text evidence="6">Sequence-specific RNA-binding protein that regulates translation and mRNA stability by binding the 3'-UTR of target mRNAs. Binds the APUM-binding elements (APBEs) in the 3'-UTR mRNA sequence of CLV1, PNH, WUS and FAS2.</text>
</comment>
<feature type="repeat" description="Pumilio" evidence="7">
    <location>
        <begin position="678"/>
        <end position="713"/>
    </location>
</feature>
<feature type="repeat" description="Pumilio" evidence="7">
    <location>
        <begin position="931"/>
        <end position="972"/>
    </location>
</feature>
<dbReference type="PANTHER" id="PTHR12537">
    <property type="entry name" value="RNA BINDING PROTEIN PUMILIO-RELATED"/>
    <property type="match status" value="1"/>
</dbReference>
<evidence type="ECO:0000256" key="6">
    <source>
        <dbReference type="ARBA" id="ARBA00055193"/>
    </source>
</evidence>
<feature type="repeat" description="Pumilio" evidence="7">
    <location>
        <begin position="895"/>
        <end position="930"/>
    </location>
</feature>
<comment type="subcellular location">
    <subcellularLocation>
        <location evidence="1">Cytoplasm</location>
    </subcellularLocation>
</comment>
<organism evidence="10 11">
    <name type="scientific">Linum trigynum</name>
    <dbReference type="NCBI Taxonomy" id="586398"/>
    <lineage>
        <taxon>Eukaryota</taxon>
        <taxon>Viridiplantae</taxon>
        <taxon>Streptophyta</taxon>
        <taxon>Embryophyta</taxon>
        <taxon>Tracheophyta</taxon>
        <taxon>Spermatophyta</taxon>
        <taxon>Magnoliopsida</taxon>
        <taxon>eudicotyledons</taxon>
        <taxon>Gunneridae</taxon>
        <taxon>Pentapetalae</taxon>
        <taxon>rosids</taxon>
        <taxon>fabids</taxon>
        <taxon>Malpighiales</taxon>
        <taxon>Linaceae</taxon>
        <taxon>Linum</taxon>
    </lineage>
</organism>
<dbReference type="PROSITE" id="PS50302">
    <property type="entry name" value="PUM"/>
    <property type="match status" value="8"/>
</dbReference>
<feature type="compositionally biased region" description="Basic and acidic residues" evidence="8">
    <location>
        <begin position="170"/>
        <end position="185"/>
    </location>
</feature>
<dbReference type="InterPro" id="IPR033133">
    <property type="entry name" value="PUM-HD"/>
</dbReference>
<feature type="domain" description="PUM-HD" evidence="9">
    <location>
        <begin position="658"/>
        <end position="998"/>
    </location>
</feature>
<feature type="compositionally biased region" description="Low complexity" evidence="8">
    <location>
        <begin position="159"/>
        <end position="169"/>
    </location>
</feature>
<feature type="region of interest" description="Disordered" evidence="8">
    <location>
        <begin position="159"/>
        <end position="188"/>
    </location>
</feature>
<dbReference type="InterPro" id="IPR011989">
    <property type="entry name" value="ARM-like"/>
</dbReference>
<dbReference type="InterPro" id="IPR016024">
    <property type="entry name" value="ARM-type_fold"/>
</dbReference>
<sequence length="1021" mass="111943">MATESPVRMVEGCGARKWSSSKDAAIYGSPLKSLAAEELGLLLKGHRIHGDQTESVPSRSGSAPPSMEGSFAAIGNLLAQQNLSMTSSLESLHNAIENCESEEQLRSDPAYFAYYCSNVNLNPRLPPPLLSRENRRLVRHIGGLGSNWRGASVDDSGDVSLHLSGGSLSTHKEEPEDERSLREASENSLDNGTLLVSEHSASFAAGRHKSLVDLIQEDFPRTPSPVYSHTRSPGHGTDEAVEHDVDANTANVSSISLSDVPEKDGGSDGASDAYEVDLHALSLSSGNDTPTSSLQRNPPKKRDEFATKEVNQVGDSPNIGSIQSGVVKVEARMRNRQEDHQSYGRNASQQHPSVHRAIPHQAHGFQALMVSQAINHSHSPVDNLSHGHPNFPSIGLQSSVNSSVLNPPLYANADAYMTAGNPFYPNFQPSGLYSPHYGMGGYALGSAFVPPFMTNYPSHGPIPIPFGAASAPGTDGRTVAPLAGESITHIGGSHHPGKFYEPHGLMLQPPLVDPLHMQYFQHQFGDPYGATVQHDHLASSGTSAAQLDTFTPRKDQSIPTYFGDRKLQAPTYGNPSIPSPGKVGLNNNSYYGGPVGTGVMTQFPASPLPSPVLSPSVATVNHFGRRTDTRYPQASGRNSGLYSGGQGQRGINSFDDQKRHYFLEELKSSNARKFELSDIAGHIVEFSVDQHGSRFIQQKLEHCGAEEKSSVFKEVVPHASKLMTDVFGNYVIQKFFEHGSSEQRKELADKLAGQVLQLSLQMYGCRVIQKALEVIEFDQKTELVQELDGHVMRCVRDQNGNHVIQKCIECLPSESIEFIISAFRGQVATLSTHPYGCRVIQRVLEHCSEGQQSQCIVDEILESAFHLAQDQYGNYVTQHVLERGEARERSEIISKLTGKVIQMSQHKYASNVVEKCLEHGDVAERDLLIEEIIRKPEDSDSLLTMMKDQFANYVIQKILEIGSDRQKEVLLNHISLHINALKKYTYGKHIVARYEQLCGEGSSMRISYSHFSSYRPFGLLQ</sequence>
<proteinExistence type="predicted"/>
<feature type="repeat" description="Pumilio" evidence="7">
    <location>
        <begin position="786"/>
        <end position="821"/>
    </location>
</feature>
<keyword evidence="11" id="KW-1185">Reference proteome</keyword>
<name>A0AAV2DKV7_9ROSI</name>
<dbReference type="GO" id="GO:0006417">
    <property type="term" value="P:regulation of translation"/>
    <property type="evidence" value="ECO:0007669"/>
    <property type="project" value="UniProtKB-KW"/>
</dbReference>
<evidence type="ECO:0000256" key="2">
    <source>
        <dbReference type="ARBA" id="ARBA00022490"/>
    </source>
</evidence>
<dbReference type="Pfam" id="PF00806">
    <property type="entry name" value="PUF"/>
    <property type="match status" value="8"/>
</dbReference>
<accession>A0AAV2DKV7</accession>
<evidence type="ECO:0000259" key="9">
    <source>
        <dbReference type="PROSITE" id="PS50303"/>
    </source>
</evidence>
<dbReference type="InterPro" id="IPR033712">
    <property type="entry name" value="Pumilio_RNA-bd"/>
</dbReference>
<dbReference type="FunFam" id="1.25.10.10:FF:000004">
    <property type="entry name" value="Pumilio homolog 1 isoform 2"/>
    <property type="match status" value="1"/>
</dbReference>
<keyword evidence="5" id="KW-0694">RNA-binding</keyword>
<keyword evidence="2" id="KW-0963">Cytoplasm</keyword>
<dbReference type="GO" id="GO:0005737">
    <property type="term" value="C:cytoplasm"/>
    <property type="evidence" value="ECO:0007669"/>
    <property type="project" value="UniProtKB-SubCell"/>
</dbReference>